<feature type="domain" description="Trypanosome variant surface glycoprotein A-type N-terminal" evidence="8">
    <location>
        <begin position="11"/>
        <end position="269"/>
    </location>
</feature>
<sequence>MFNKHMISQILTALLIVESVDATHHAMKANIWEAQCELATQLRKTPGQVKNKLGSLIEFLKTINMIKLQLQVYAAANSRSEYKDAAAVLAAHAEKLRVEALSGADSTIDTAVRATAITADLAAALAAPIMTIASACGSSNYYLNSKAGSGAANNGRNEIGPVGCRELELDTLENTNGMDAEAINGEGFPKHPAVSGTDRQGQASQCGTLTSTANPTNAAGIKIAGGADIFKMGYGTISVVADDQPNTPDLTNLKQAGSYGTVNIFKRAHKVSLELRQIRQPKKRKKEKIY</sequence>
<dbReference type="GO" id="GO:0098552">
    <property type="term" value="C:side of membrane"/>
    <property type="evidence" value="ECO:0007669"/>
    <property type="project" value="UniProtKB-KW"/>
</dbReference>
<feature type="signal peptide" evidence="7">
    <location>
        <begin position="1"/>
        <end position="22"/>
    </location>
</feature>
<dbReference type="GO" id="GO:0005886">
    <property type="term" value="C:plasma membrane"/>
    <property type="evidence" value="ECO:0007669"/>
    <property type="project" value="UniProtKB-SubCell"/>
</dbReference>
<reference evidence="9" key="1">
    <citation type="submission" date="2016-08" db="EMBL/GenBank/DDBJ databases">
        <title>VSG repertoire of Trypanosoma brucei EATRO 1125.</title>
        <authorList>
            <person name="Cross G.A."/>
        </authorList>
    </citation>
    <scope>NUCLEOTIDE SEQUENCE</scope>
    <source>
        <strain evidence="9">EATRO 1125</strain>
    </source>
</reference>
<dbReference type="EMBL" id="KX701637">
    <property type="protein sequence ID" value="APD75593.1"/>
    <property type="molecule type" value="Genomic_DNA"/>
</dbReference>
<dbReference type="Gene3D" id="3.90.150.10">
    <property type="entry name" value="Variant Surface Glycoprotein, subunit A domain 1"/>
    <property type="match status" value="1"/>
</dbReference>
<evidence type="ECO:0000259" key="8">
    <source>
        <dbReference type="Pfam" id="PF00913"/>
    </source>
</evidence>
<keyword evidence="4" id="KW-0472">Membrane</keyword>
<evidence type="ECO:0000256" key="3">
    <source>
        <dbReference type="ARBA" id="ARBA00022622"/>
    </source>
</evidence>
<organism evidence="9">
    <name type="scientific">Trypanosoma brucei</name>
    <dbReference type="NCBI Taxonomy" id="5691"/>
    <lineage>
        <taxon>Eukaryota</taxon>
        <taxon>Discoba</taxon>
        <taxon>Euglenozoa</taxon>
        <taxon>Kinetoplastea</taxon>
        <taxon>Metakinetoplastina</taxon>
        <taxon>Trypanosomatida</taxon>
        <taxon>Trypanosomatidae</taxon>
        <taxon>Trypanosoma</taxon>
    </lineage>
</organism>
<keyword evidence="3" id="KW-0336">GPI-anchor</keyword>
<proteinExistence type="predicted"/>
<evidence type="ECO:0000256" key="6">
    <source>
        <dbReference type="ARBA" id="ARBA00023288"/>
    </source>
</evidence>
<keyword evidence="7" id="KW-0732">Signal</keyword>
<feature type="chain" id="PRO_5013380353" evidence="7">
    <location>
        <begin position="23"/>
        <end position="290"/>
    </location>
</feature>
<dbReference type="SUPFAM" id="SSF58087">
    <property type="entry name" value="Variant surface glycoprotein (N-terminal domain)"/>
    <property type="match status" value="1"/>
</dbReference>
<evidence type="ECO:0000256" key="5">
    <source>
        <dbReference type="ARBA" id="ARBA00023180"/>
    </source>
</evidence>
<comment type="subcellular location">
    <subcellularLocation>
        <location evidence="1">Cell membrane</location>
        <topology evidence="1">Lipid-anchor</topology>
        <topology evidence="1">GPI-anchor</topology>
    </subcellularLocation>
</comment>
<name>A0A1J0RCJ2_9TRYP</name>
<evidence type="ECO:0000313" key="9">
    <source>
        <dbReference type="EMBL" id="APD75593.1"/>
    </source>
</evidence>
<evidence type="ECO:0000256" key="2">
    <source>
        <dbReference type="ARBA" id="ARBA00022475"/>
    </source>
</evidence>
<keyword evidence="5" id="KW-0325">Glycoprotein</keyword>
<dbReference type="VEuPathDB" id="TriTrypDB:Tb427_000169900"/>
<accession>A0A1J0RCJ2</accession>
<dbReference type="AlphaFoldDB" id="A0A1J0RCJ2"/>
<dbReference type="InterPro" id="IPR001812">
    <property type="entry name" value="Trypano_VSG_A_N_dom"/>
</dbReference>
<keyword evidence="2" id="KW-1003">Cell membrane</keyword>
<keyword evidence="6" id="KW-0449">Lipoprotein</keyword>
<evidence type="ECO:0000256" key="1">
    <source>
        <dbReference type="ARBA" id="ARBA00004609"/>
    </source>
</evidence>
<dbReference type="Pfam" id="PF00913">
    <property type="entry name" value="Trypan_glycop"/>
    <property type="match status" value="1"/>
</dbReference>
<protein>
    <submittedName>
        <fullName evidence="9">Variant surface glycoprotein 1125.5524</fullName>
    </submittedName>
</protein>
<evidence type="ECO:0000256" key="4">
    <source>
        <dbReference type="ARBA" id="ARBA00023136"/>
    </source>
</evidence>
<dbReference type="GO" id="GO:0042783">
    <property type="term" value="P:symbiont-mediated evasion of host immune response"/>
    <property type="evidence" value="ECO:0007669"/>
    <property type="project" value="InterPro"/>
</dbReference>
<dbReference type="Gene3D" id="1.10.470.10">
    <property type="entry name" value="Variant Surface Glycoprotein, subunit A, domain 2"/>
    <property type="match status" value="1"/>
</dbReference>
<evidence type="ECO:0000256" key="7">
    <source>
        <dbReference type="SAM" id="SignalP"/>
    </source>
</evidence>